<evidence type="ECO:0000256" key="1">
    <source>
        <dbReference type="SAM" id="Phobius"/>
    </source>
</evidence>
<feature type="transmembrane region" description="Helical" evidence="1">
    <location>
        <begin position="188"/>
        <end position="211"/>
    </location>
</feature>
<dbReference type="Pfam" id="PF10326">
    <property type="entry name" value="7TM_GPCR_Str"/>
    <property type="match status" value="1"/>
</dbReference>
<dbReference type="AlphaFoldDB" id="A0A811KDA1"/>
<feature type="transmembrane region" description="Helical" evidence="1">
    <location>
        <begin position="232"/>
        <end position="257"/>
    </location>
</feature>
<reference evidence="2" key="1">
    <citation type="submission" date="2020-09" db="EMBL/GenBank/DDBJ databases">
        <authorList>
            <person name="Kikuchi T."/>
        </authorList>
    </citation>
    <scope>NUCLEOTIDE SEQUENCE</scope>
    <source>
        <strain evidence="2">SH1</strain>
    </source>
</reference>
<feature type="transmembrane region" description="Helical" evidence="1">
    <location>
        <begin position="85"/>
        <end position="108"/>
    </location>
</feature>
<proteinExistence type="predicted"/>
<dbReference type="EMBL" id="CAJFDH010000003">
    <property type="protein sequence ID" value="CAD5213775.1"/>
    <property type="molecule type" value="Genomic_DNA"/>
</dbReference>
<keyword evidence="1" id="KW-1133">Transmembrane helix</keyword>
<name>A0A811KDA1_9BILA</name>
<sequence length="261" mass="30182">MDWLFYHEINEYFVISLCLILNALQLTLALTERQQVVKVYCKLIVLNASTELCSTFCMALGRPILQFRNGLFVVVFLGREKDANLYLVFFFYAIGVGIGIITLLMDFLYRYMVVCRDTNVRLYHILSWTLIVYFFAAWDATFLTYGFYTSTEGTNATLHSIFTDVPYFLKLEDVPVLFTDVYNQYSRIFMVSALMITNTVYSVVFFTRHKVMTKLFSKKHVMSQRTKIMQNGLNNMLMAQAIVPIFTGLLPVIGIVLGQLH</sequence>
<feature type="transmembrane region" description="Helical" evidence="1">
    <location>
        <begin position="12"/>
        <end position="31"/>
    </location>
</feature>
<dbReference type="PANTHER" id="PTHR46178:SF9">
    <property type="entry name" value="SEVEN TM RECEPTOR"/>
    <property type="match status" value="1"/>
</dbReference>
<gene>
    <name evidence="2" type="ORF">BOKJ2_LOCUS5261</name>
</gene>
<keyword evidence="1" id="KW-0812">Transmembrane</keyword>
<organism evidence="2 3">
    <name type="scientific">Bursaphelenchus okinawaensis</name>
    <dbReference type="NCBI Taxonomy" id="465554"/>
    <lineage>
        <taxon>Eukaryota</taxon>
        <taxon>Metazoa</taxon>
        <taxon>Ecdysozoa</taxon>
        <taxon>Nematoda</taxon>
        <taxon>Chromadorea</taxon>
        <taxon>Rhabditida</taxon>
        <taxon>Tylenchina</taxon>
        <taxon>Tylenchomorpha</taxon>
        <taxon>Aphelenchoidea</taxon>
        <taxon>Aphelenchoididae</taxon>
        <taxon>Bursaphelenchus</taxon>
    </lineage>
</organism>
<dbReference type="InterPro" id="IPR019428">
    <property type="entry name" value="7TM_GPCR_serpentine_rcpt_Str"/>
</dbReference>
<dbReference type="EMBL" id="CAJFCW020000003">
    <property type="protein sequence ID" value="CAG9101545.1"/>
    <property type="molecule type" value="Genomic_DNA"/>
</dbReference>
<feature type="transmembrane region" description="Helical" evidence="1">
    <location>
        <begin position="120"/>
        <end position="138"/>
    </location>
</feature>
<evidence type="ECO:0000313" key="3">
    <source>
        <dbReference type="Proteomes" id="UP000614601"/>
    </source>
</evidence>
<dbReference type="Proteomes" id="UP000614601">
    <property type="component" value="Unassembled WGS sequence"/>
</dbReference>
<keyword evidence="3" id="KW-1185">Reference proteome</keyword>
<feature type="transmembrane region" description="Helical" evidence="1">
    <location>
        <begin position="43"/>
        <end position="65"/>
    </location>
</feature>
<evidence type="ECO:0008006" key="4">
    <source>
        <dbReference type="Google" id="ProtNLM"/>
    </source>
</evidence>
<accession>A0A811KDA1</accession>
<evidence type="ECO:0000313" key="2">
    <source>
        <dbReference type="EMBL" id="CAD5213775.1"/>
    </source>
</evidence>
<comment type="caution">
    <text evidence="2">The sequence shown here is derived from an EMBL/GenBank/DDBJ whole genome shotgun (WGS) entry which is preliminary data.</text>
</comment>
<protein>
    <recommendedName>
        <fullName evidence="4">G protein-coupled receptor</fullName>
    </recommendedName>
</protein>
<dbReference type="PANTHER" id="PTHR46178">
    <property type="entry name" value="SEVEN TM RECEPTOR"/>
    <property type="match status" value="1"/>
</dbReference>
<keyword evidence="1" id="KW-0472">Membrane</keyword>
<dbReference type="Proteomes" id="UP000783686">
    <property type="component" value="Unassembled WGS sequence"/>
</dbReference>